<organism evidence="2 3">
    <name type="scientific">Nephila pilipes</name>
    <name type="common">Giant wood spider</name>
    <name type="synonym">Nephila maculata</name>
    <dbReference type="NCBI Taxonomy" id="299642"/>
    <lineage>
        <taxon>Eukaryota</taxon>
        <taxon>Metazoa</taxon>
        <taxon>Ecdysozoa</taxon>
        <taxon>Arthropoda</taxon>
        <taxon>Chelicerata</taxon>
        <taxon>Arachnida</taxon>
        <taxon>Araneae</taxon>
        <taxon>Araneomorphae</taxon>
        <taxon>Entelegynae</taxon>
        <taxon>Araneoidea</taxon>
        <taxon>Nephilidae</taxon>
        <taxon>Nephila</taxon>
    </lineage>
</organism>
<accession>A0A8X6PIC9</accession>
<name>A0A8X6PIC9_NEPPI</name>
<dbReference type="OrthoDB" id="10617207at2759"/>
<dbReference type="Proteomes" id="UP000887013">
    <property type="component" value="Unassembled WGS sequence"/>
</dbReference>
<evidence type="ECO:0000313" key="3">
    <source>
        <dbReference type="Proteomes" id="UP000887013"/>
    </source>
</evidence>
<reference evidence="2" key="1">
    <citation type="submission" date="2020-08" db="EMBL/GenBank/DDBJ databases">
        <title>Multicomponent nature underlies the extraordinary mechanical properties of spider dragline silk.</title>
        <authorList>
            <person name="Kono N."/>
            <person name="Nakamura H."/>
            <person name="Mori M."/>
            <person name="Yoshida Y."/>
            <person name="Ohtoshi R."/>
            <person name="Malay A.D."/>
            <person name="Moran D.A.P."/>
            <person name="Tomita M."/>
            <person name="Numata K."/>
            <person name="Arakawa K."/>
        </authorList>
    </citation>
    <scope>NUCLEOTIDE SEQUENCE</scope>
</reference>
<proteinExistence type="predicted"/>
<dbReference type="EMBL" id="BMAW01070352">
    <property type="protein sequence ID" value="GFT72859.1"/>
    <property type="molecule type" value="Genomic_DNA"/>
</dbReference>
<keyword evidence="3" id="KW-1185">Reference proteome</keyword>
<dbReference type="AlphaFoldDB" id="A0A8X6PIC9"/>
<comment type="caution">
    <text evidence="2">The sequence shown here is derived from an EMBL/GenBank/DDBJ whole genome shotgun (WGS) entry which is preliminary data.</text>
</comment>
<evidence type="ECO:0000256" key="1">
    <source>
        <dbReference type="SAM" id="MobiDB-lite"/>
    </source>
</evidence>
<sequence length="120" mass="13117">MIAGGGMMVSQMTPQQKNLQISLQATSLPATNQVFQLTSSKNPEHPRLDFIQVQTILPPIPPLKRVGPFFSPAQQQKATPPNHSPLSVTSIGDNRTLRNVANDAPRKGPPPPKNRLNRHS</sequence>
<feature type="region of interest" description="Disordered" evidence="1">
    <location>
        <begin position="66"/>
        <end position="120"/>
    </location>
</feature>
<feature type="compositionally biased region" description="Polar residues" evidence="1">
    <location>
        <begin position="72"/>
        <end position="99"/>
    </location>
</feature>
<evidence type="ECO:0000313" key="2">
    <source>
        <dbReference type="EMBL" id="GFT72859.1"/>
    </source>
</evidence>
<protein>
    <submittedName>
        <fullName evidence="2">Uncharacterized protein</fullName>
    </submittedName>
</protein>
<gene>
    <name evidence="2" type="ORF">NPIL_408471</name>
</gene>